<dbReference type="RefSeq" id="WP_177177617.1">
    <property type="nucleotide sequence ID" value="NZ_FNZK01000016.1"/>
</dbReference>
<accession>A0A1H7BI13</accession>
<dbReference type="STRING" id="84035.SAMN05660742_11699"/>
<protein>
    <submittedName>
        <fullName evidence="1">Uncharacterized protein</fullName>
    </submittedName>
</protein>
<keyword evidence="2" id="KW-1185">Reference proteome</keyword>
<dbReference type="AlphaFoldDB" id="A0A1H7BI13"/>
<evidence type="ECO:0000313" key="2">
    <source>
        <dbReference type="Proteomes" id="UP000199662"/>
    </source>
</evidence>
<evidence type="ECO:0000313" key="1">
    <source>
        <dbReference type="EMBL" id="SEJ77281.1"/>
    </source>
</evidence>
<reference evidence="2" key="1">
    <citation type="submission" date="2016-10" db="EMBL/GenBank/DDBJ databases">
        <authorList>
            <person name="Varghese N."/>
            <person name="Submissions S."/>
        </authorList>
    </citation>
    <scope>NUCLEOTIDE SEQUENCE [LARGE SCALE GENOMIC DNA]</scope>
    <source>
        <strain evidence="2">DSM 2179</strain>
    </source>
</reference>
<gene>
    <name evidence="1" type="ORF">SAMN05660742_11699</name>
</gene>
<name>A0A1H7BI13_9FIRM</name>
<sequence length="54" mass="6207">MKKKIVGTGIFAFFAIYMMSCLLCIANNDYVSPEDYARMAREIVEQSIDMKVNH</sequence>
<dbReference type="EMBL" id="FNZK01000016">
    <property type="protein sequence ID" value="SEJ77281.1"/>
    <property type="molecule type" value="Genomic_DNA"/>
</dbReference>
<dbReference type="Proteomes" id="UP000199662">
    <property type="component" value="Unassembled WGS sequence"/>
</dbReference>
<organism evidence="1 2">
    <name type="scientific">Propionispira arboris</name>
    <dbReference type="NCBI Taxonomy" id="84035"/>
    <lineage>
        <taxon>Bacteria</taxon>
        <taxon>Bacillati</taxon>
        <taxon>Bacillota</taxon>
        <taxon>Negativicutes</taxon>
        <taxon>Selenomonadales</taxon>
        <taxon>Selenomonadaceae</taxon>
        <taxon>Propionispira</taxon>
    </lineage>
</organism>
<proteinExistence type="predicted"/>